<comment type="catalytic activity">
    <reaction evidence="1">
        <text>ATP + protein L-histidine = ADP + protein N-phospho-L-histidine.</text>
        <dbReference type="EC" id="2.7.13.3"/>
    </reaction>
</comment>
<dbReference type="Proteomes" id="UP000437709">
    <property type="component" value="Unassembled WGS sequence"/>
</dbReference>
<keyword evidence="13" id="KW-1185">Reference proteome</keyword>
<dbReference type="RefSeq" id="WP_152196077.1">
    <property type="nucleotide sequence ID" value="NZ_VUKD01000004.1"/>
</dbReference>
<keyword evidence="10" id="KW-0812">Transmembrane</keyword>
<keyword evidence="5" id="KW-0547">Nucleotide-binding</keyword>
<evidence type="ECO:0000313" key="13">
    <source>
        <dbReference type="Proteomes" id="UP000437709"/>
    </source>
</evidence>
<keyword evidence="7" id="KW-0067">ATP-binding</keyword>
<feature type="region of interest" description="Disordered" evidence="9">
    <location>
        <begin position="383"/>
        <end position="419"/>
    </location>
</feature>
<keyword evidence="6 12" id="KW-0418">Kinase</keyword>
<keyword evidence="10" id="KW-1133">Transmembrane helix</keyword>
<name>A0A6N7EE46_9MICO</name>
<evidence type="ECO:0000256" key="1">
    <source>
        <dbReference type="ARBA" id="ARBA00000085"/>
    </source>
</evidence>
<evidence type="ECO:0000256" key="3">
    <source>
        <dbReference type="ARBA" id="ARBA00022553"/>
    </source>
</evidence>
<evidence type="ECO:0000256" key="10">
    <source>
        <dbReference type="SAM" id="Phobius"/>
    </source>
</evidence>
<protein>
    <recommendedName>
        <fullName evidence="2">histidine kinase</fullName>
        <ecNumber evidence="2">2.7.13.3</ecNumber>
    </recommendedName>
</protein>
<dbReference type="GO" id="GO:0016020">
    <property type="term" value="C:membrane"/>
    <property type="evidence" value="ECO:0007669"/>
    <property type="project" value="InterPro"/>
</dbReference>
<dbReference type="InterPro" id="IPR011712">
    <property type="entry name" value="Sig_transdc_His_kin_sub3_dim/P"/>
</dbReference>
<dbReference type="Gene3D" id="1.20.5.1930">
    <property type="match status" value="1"/>
</dbReference>
<reference evidence="12 13" key="1">
    <citation type="submission" date="2019-10" db="EMBL/GenBank/DDBJ databases">
        <title>Georgenia wutianyii sp. nov. and Georgenia yuyongxinii sp. nov. isolated from plateau pika (Ochotona curzoniae) in the Qinghai-Tibet plateau of China.</title>
        <authorList>
            <person name="Tian Z."/>
        </authorList>
    </citation>
    <scope>NUCLEOTIDE SEQUENCE [LARGE SCALE GENOMIC DNA]</scope>
    <source>
        <strain evidence="12 13">JCM 19765</strain>
    </source>
</reference>
<feature type="transmembrane region" description="Helical" evidence="10">
    <location>
        <begin position="59"/>
        <end position="76"/>
    </location>
</feature>
<keyword evidence="10" id="KW-0472">Membrane</keyword>
<accession>A0A6N7EE46</accession>
<keyword evidence="8" id="KW-0902">Two-component regulatory system</keyword>
<evidence type="ECO:0000256" key="5">
    <source>
        <dbReference type="ARBA" id="ARBA00022741"/>
    </source>
</evidence>
<feature type="transmembrane region" description="Helical" evidence="10">
    <location>
        <begin position="37"/>
        <end position="54"/>
    </location>
</feature>
<dbReference type="EMBL" id="WHPC01000009">
    <property type="protein sequence ID" value="MPV36290.1"/>
    <property type="molecule type" value="Genomic_DNA"/>
</dbReference>
<dbReference type="Pfam" id="PF07730">
    <property type="entry name" value="HisKA_3"/>
    <property type="match status" value="1"/>
</dbReference>
<comment type="caution">
    <text evidence="12">The sequence shown here is derived from an EMBL/GenBank/DDBJ whole genome shotgun (WGS) entry which is preliminary data.</text>
</comment>
<sequence>MLGTVRSALREPLAGRRLITPLAALFFLAAAVDTGRWWELALLAVPVALFGIWYVRPRFLPVLAVVTPVTVCLALWDGGLEPGVFLVSLLALTVSAWADNRVFAAVVVVACLLTPVVVDVLSPEAHIVWGIWMLGIMFPAVLGLTVRRLEHVTAELARARHELAERAVVDERQRIGRDVHDLVGHGLAAVMLHITGARHVLRRDVDAADEALRTAEEAGRASMQELRRTVELLRRDDETTGASAPGGADPPAPGLGQIPDLVATYRAAGLPVRLRSTGDLDIPDGGLDVPATVGLTAYRIAQQALANAAQHAPEAATTVTVEVTGTAVRLGFDTVGPTRAGVPGHGHGLVSMRERARVAGGALSAGPTATGWSVRCTLPLDPAADAGPAETDGWITGAGPGGQHDPAEPAAMPGEEARP</sequence>
<feature type="transmembrane region" description="Helical" evidence="10">
    <location>
        <begin position="127"/>
        <end position="146"/>
    </location>
</feature>
<evidence type="ECO:0000256" key="4">
    <source>
        <dbReference type="ARBA" id="ARBA00022679"/>
    </source>
</evidence>
<dbReference type="OrthoDB" id="227596at2"/>
<dbReference type="EC" id="2.7.13.3" evidence="2"/>
<evidence type="ECO:0000313" key="12">
    <source>
        <dbReference type="EMBL" id="MPV36290.1"/>
    </source>
</evidence>
<dbReference type="SUPFAM" id="SSF55874">
    <property type="entry name" value="ATPase domain of HSP90 chaperone/DNA topoisomerase II/histidine kinase"/>
    <property type="match status" value="1"/>
</dbReference>
<dbReference type="PANTHER" id="PTHR24421:SF10">
    <property type="entry name" value="NITRATE_NITRITE SENSOR PROTEIN NARQ"/>
    <property type="match status" value="1"/>
</dbReference>
<dbReference type="Gene3D" id="3.30.565.10">
    <property type="entry name" value="Histidine kinase-like ATPase, C-terminal domain"/>
    <property type="match status" value="1"/>
</dbReference>
<evidence type="ECO:0000256" key="9">
    <source>
        <dbReference type="SAM" id="MobiDB-lite"/>
    </source>
</evidence>
<feature type="compositionally biased region" description="Low complexity" evidence="9">
    <location>
        <begin position="408"/>
        <end position="419"/>
    </location>
</feature>
<dbReference type="GO" id="GO:0046983">
    <property type="term" value="F:protein dimerization activity"/>
    <property type="evidence" value="ECO:0007669"/>
    <property type="project" value="InterPro"/>
</dbReference>
<evidence type="ECO:0000256" key="7">
    <source>
        <dbReference type="ARBA" id="ARBA00022840"/>
    </source>
</evidence>
<dbReference type="InterPro" id="IPR050482">
    <property type="entry name" value="Sensor_HK_TwoCompSys"/>
</dbReference>
<dbReference type="InterPro" id="IPR036890">
    <property type="entry name" value="HATPase_C_sf"/>
</dbReference>
<dbReference type="PANTHER" id="PTHR24421">
    <property type="entry name" value="NITRATE/NITRITE SENSOR PROTEIN NARX-RELATED"/>
    <property type="match status" value="1"/>
</dbReference>
<feature type="transmembrane region" description="Helical" evidence="10">
    <location>
        <begin position="12"/>
        <end position="31"/>
    </location>
</feature>
<evidence type="ECO:0000259" key="11">
    <source>
        <dbReference type="Pfam" id="PF07730"/>
    </source>
</evidence>
<dbReference type="GO" id="GO:0000155">
    <property type="term" value="F:phosphorelay sensor kinase activity"/>
    <property type="evidence" value="ECO:0007669"/>
    <property type="project" value="InterPro"/>
</dbReference>
<evidence type="ECO:0000256" key="8">
    <source>
        <dbReference type="ARBA" id="ARBA00023012"/>
    </source>
</evidence>
<keyword evidence="4" id="KW-0808">Transferase</keyword>
<proteinExistence type="predicted"/>
<evidence type="ECO:0000256" key="2">
    <source>
        <dbReference type="ARBA" id="ARBA00012438"/>
    </source>
</evidence>
<feature type="transmembrane region" description="Helical" evidence="10">
    <location>
        <begin position="103"/>
        <end position="121"/>
    </location>
</feature>
<evidence type="ECO:0000256" key="6">
    <source>
        <dbReference type="ARBA" id="ARBA00022777"/>
    </source>
</evidence>
<dbReference type="GO" id="GO:0005524">
    <property type="term" value="F:ATP binding"/>
    <property type="evidence" value="ECO:0007669"/>
    <property type="project" value="UniProtKB-KW"/>
</dbReference>
<organism evidence="12 13">
    <name type="scientific">Georgenia subflava</name>
    <dbReference type="NCBI Taxonomy" id="1622177"/>
    <lineage>
        <taxon>Bacteria</taxon>
        <taxon>Bacillati</taxon>
        <taxon>Actinomycetota</taxon>
        <taxon>Actinomycetes</taxon>
        <taxon>Micrococcales</taxon>
        <taxon>Bogoriellaceae</taxon>
        <taxon>Georgenia</taxon>
    </lineage>
</organism>
<feature type="region of interest" description="Disordered" evidence="9">
    <location>
        <begin position="238"/>
        <end position="258"/>
    </location>
</feature>
<keyword evidence="3" id="KW-0597">Phosphoprotein</keyword>
<feature type="domain" description="Signal transduction histidine kinase subgroup 3 dimerisation and phosphoacceptor" evidence="11">
    <location>
        <begin position="171"/>
        <end position="237"/>
    </location>
</feature>
<dbReference type="AlphaFoldDB" id="A0A6N7EE46"/>
<gene>
    <name evidence="12" type="ORF">GB881_04365</name>
</gene>